<dbReference type="InterPro" id="IPR036390">
    <property type="entry name" value="WH_DNA-bd_sf"/>
</dbReference>
<dbReference type="Gene3D" id="1.10.10.10">
    <property type="entry name" value="Winged helix-like DNA-binding domain superfamily/Winged helix DNA-binding domain"/>
    <property type="match status" value="1"/>
</dbReference>
<evidence type="ECO:0000256" key="3">
    <source>
        <dbReference type="ARBA" id="ARBA00023163"/>
    </source>
</evidence>
<dbReference type="PROSITE" id="PS51118">
    <property type="entry name" value="HTH_HXLR"/>
    <property type="match status" value="1"/>
</dbReference>
<comment type="caution">
    <text evidence="5">The sequence shown here is derived from an EMBL/GenBank/DDBJ whole genome shotgun (WGS) entry which is preliminary data.</text>
</comment>
<dbReference type="AlphaFoldDB" id="A0A7Y2M297"/>
<keyword evidence="2" id="KW-0238">DNA-binding</keyword>
<dbReference type="SUPFAM" id="SSF46785">
    <property type="entry name" value="Winged helix' DNA-binding domain"/>
    <property type="match status" value="1"/>
</dbReference>
<keyword evidence="3" id="KW-0804">Transcription</keyword>
<dbReference type="GO" id="GO:0003677">
    <property type="term" value="F:DNA binding"/>
    <property type="evidence" value="ECO:0007669"/>
    <property type="project" value="UniProtKB-KW"/>
</dbReference>
<name>A0A7Y2M297_9MICO</name>
<dbReference type="Pfam" id="PF01638">
    <property type="entry name" value="HxlR"/>
    <property type="match status" value="1"/>
</dbReference>
<dbReference type="PANTHER" id="PTHR33204:SF37">
    <property type="entry name" value="HTH-TYPE TRANSCRIPTIONAL REGULATOR YODB"/>
    <property type="match status" value="1"/>
</dbReference>
<keyword evidence="1" id="KW-0805">Transcription regulation</keyword>
<sequence length="122" mass="13591">MSIVDTTQAPETARHEPSILDEAACRGFQHAIDLIGRRWSGAIMLAISRGAERFGEILHLVDGLSDRLLSQRLKELEAQGLVVRTIVPTRPAHARYTLSDRGVGLMAAMQPLVRWGVHEDRR</sequence>
<evidence type="ECO:0000256" key="2">
    <source>
        <dbReference type="ARBA" id="ARBA00023125"/>
    </source>
</evidence>
<organism evidence="5 6">
    <name type="scientific">Microbacterium ulmi</name>
    <dbReference type="NCBI Taxonomy" id="179095"/>
    <lineage>
        <taxon>Bacteria</taxon>
        <taxon>Bacillati</taxon>
        <taxon>Actinomycetota</taxon>
        <taxon>Actinomycetes</taxon>
        <taxon>Micrococcales</taxon>
        <taxon>Microbacteriaceae</taxon>
        <taxon>Microbacterium</taxon>
    </lineage>
</organism>
<dbReference type="PANTHER" id="PTHR33204">
    <property type="entry name" value="TRANSCRIPTIONAL REGULATOR, MARR FAMILY"/>
    <property type="match status" value="1"/>
</dbReference>
<evidence type="ECO:0000256" key="1">
    <source>
        <dbReference type="ARBA" id="ARBA00023015"/>
    </source>
</evidence>
<dbReference type="InterPro" id="IPR036388">
    <property type="entry name" value="WH-like_DNA-bd_sf"/>
</dbReference>
<dbReference type="EMBL" id="JABEMB010000036">
    <property type="protein sequence ID" value="NNH05206.1"/>
    <property type="molecule type" value="Genomic_DNA"/>
</dbReference>
<dbReference type="InterPro" id="IPR002577">
    <property type="entry name" value="HTH_HxlR"/>
</dbReference>
<proteinExistence type="predicted"/>
<dbReference type="RefSeq" id="WP_167039204.1">
    <property type="nucleotide sequence ID" value="NZ_BAAANA010000001.1"/>
</dbReference>
<gene>
    <name evidence="5" type="ORF">HLA99_15270</name>
</gene>
<keyword evidence="6" id="KW-1185">Reference proteome</keyword>
<evidence type="ECO:0000313" key="6">
    <source>
        <dbReference type="Proteomes" id="UP000543598"/>
    </source>
</evidence>
<accession>A0A7Y2M297</accession>
<feature type="domain" description="HTH hxlR-type" evidence="4">
    <location>
        <begin position="25"/>
        <end position="122"/>
    </location>
</feature>
<reference evidence="5 6" key="1">
    <citation type="submission" date="2020-05" db="EMBL/GenBank/DDBJ databases">
        <title>MicrobeNet Type strains.</title>
        <authorList>
            <person name="Nicholson A.C."/>
        </authorList>
    </citation>
    <scope>NUCLEOTIDE SEQUENCE [LARGE SCALE GENOMIC DNA]</scope>
    <source>
        <strain evidence="5 6">JCM 14282</strain>
    </source>
</reference>
<evidence type="ECO:0000259" key="4">
    <source>
        <dbReference type="PROSITE" id="PS51118"/>
    </source>
</evidence>
<dbReference type="Proteomes" id="UP000543598">
    <property type="component" value="Unassembled WGS sequence"/>
</dbReference>
<evidence type="ECO:0000313" key="5">
    <source>
        <dbReference type="EMBL" id="NNH05206.1"/>
    </source>
</evidence>
<protein>
    <submittedName>
        <fullName evidence="5">Helix-turn-helix transcriptional regulator</fullName>
    </submittedName>
</protein>